<dbReference type="Proteomes" id="UP001054945">
    <property type="component" value="Unassembled WGS sequence"/>
</dbReference>
<reference evidence="2 3" key="1">
    <citation type="submission" date="2021-06" db="EMBL/GenBank/DDBJ databases">
        <title>Caerostris extrusa draft genome.</title>
        <authorList>
            <person name="Kono N."/>
            <person name="Arakawa K."/>
        </authorList>
    </citation>
    <scope>NUCLEOTIDE SEQUENCE [LARGE SCALE GENOMIC DNA]</scope>
</reference>
<dbReference type="InterPro" id="IPR036259">
    <property type="entry name" value="MFS_trans_sf"/>
</dbReference>
<feature type="transmembrane region" description="Helical" evidence="1">
    <location>
        <begin position="21"/>
        <end position="44"/>
    </location>
</feature>
<evidence type="ECO:0000313" key="2">
    <source>
        <dbReference type="EMBL" id="GIY28110.1"/>
    </source>
</evidence>
<feature type="transmembrane region" description="Helical" evidence="1">
    <location>
        <begin position="85"/>
        <end position="104"/>
    </location>
</feature>
<proteinExistence type="predicted"/>
<accession>A0AAV4S246</accession>
<evidence type="ECO:0000313" key="3">
    <source>
        <dbReference type="Proteomes" id="UP001054945"/>
    </source>
</evidence>
<dbReference type="EMBL" id="BPLR01008905">
    <property type="protein sequence ID" value="GIY28110.1"/>
    <property type="molecule type" value="Genomic_DNA"/>
</dbReference>
<sequence>MGVANAAGKIMLGLCVDRASFSVLVVFVLCLVIGGIFTAMVSLYTQYYQIALYSCIFGVTWGGTLGLTPVLLVELLGKAKLNNAYGLHMMITGIALFVGTPITGKLDYYKPLKSANSMSYFGNDDVNKFSGV</sequence>
<feature type="transmembrane region" description="Helical" evidence="1">
    <location>
        <begin position="50"/>
        <end position="73"/>
    </location>
</feature>
<evidence type="ECO:0000256" key="1">
    <source>
        <dbReference type="SAM" id="Phobius"/>
    </source>
</evidence>
<keyword evidence="1" id="KW-0472">Membrane</keyword>
<gene>
    <name evidence="2" type="primary">SLC16A14_3</name>
    <name evidence="2" type="ORF">CEXT_379221</name>
</gene>
<dbReference type="PANTHER" id="PTHR11360">
    <property type="entry name" value="MONOCARBOXYLATE TRANSPORTER"/>
    <property type="match status" value="1"/>
</dbReference>
<keyword evidence="1" id="KW-0812">Transmembrane</keyword>
<dbReference type="InterPro" id="IPR050327">
    <property type="entry name" value="Proton-linked_MCT"/>
</dbReference>
<comment type="caution">
    <text evidence="2">The sequence shown here is derived from an EMBL/GenBank/DDBJ whole genome shotgun (WGS) entry which is preliminary data.</text>
</comment>
<protein>
    <submittedName>
        <fullName evidence="2">Monocarboxylate transporter 14</fullName>
    </submittedName>
</protein>
<name>A0AAV4S246_CAEEX</name>
<dbReference type="PANTHER" id="PTHR11360:SF284">
    <property type="entry name" value="EG:103B4.3 PROTEIN-RELATED"/>
    <property type="match status" value="1"/>
</dbReference>
<dbReference type="GO" id="GO:0008028">
    <property type="term" value="F:monocarboxylic acid transmembrane transporter activity"/>
    <property type="evidence" value="ECO:0007669"/>
    <property type="project" value="TreeGrafter"/>
</dbReference>
<keyword evidence="1" id="KW-1133">Transmembrane helix</keyword>
<organism evidence="2 3">
    <name type="scientific">Caerostris extrusa</name>
    <name type="common">Bark spider</name>
    <name type="synonym">Caerostris bankana</name>
    <dbReference type="NCBI Taxonomy" id="172846"/>
    <lineage>
        <taxon>Eukaryota</taxon>
        <taxon>Metazoa</taxon>
        <taxon>Ecdysozoa</taxon>
        <taxon>Arthropoda</taxon>
        <taxon>Chelicerata</taxon>
        <taxon>Arachnida</taxon>
        <taxon>Araneae</taxon>
        <taxon>Araneomorphae</taxon>
        <taxon>Entelegynae</taxon>
        <taxon>Araneoidea</taxon>
        <taxon>Araneidae</taxon>
        <taxon>Caerostris</taxon>
    </lineage>
</organism>
<dbReference type="Gene3D" id="1.20.1250.20">
    <property type="entry name" value="MFS general substrate transporter like domains"/>
    <property type="match status" value="1"/>
</dbReference>
<keyword evidence="3" id="KW-1185">Reference proteome</keyword>
<dbReference type="SUPFAM" id="SSF103473">
    <property type="entry name" value="MFS general substrate transporter"/>
    <property type="match status" value="1"/>
</dbReference>
<dbReference type="AlphaFoldDB" id="A0AAV4S246"/>